<dbReference type="AlphaFoldDB" id="K1X4H8"/>
<feature type="region of interest" description="Disordered" evidence="1">
    <location>
        <begin position="230"/>
        <end position="320"/>
    </location>
</feature>
<organism evidence="2 3">
    <name type="scientific">Marssonina brunnea f. sp. multigermtubi (strain MB_m1)</name>
    <name type="common">Marssonina leaf spot fungus</name>
    <dbReference type="NCBI Taxonomy" id="1072389"/>
    <lineage>
        <taxon>Eukaryota</taxon>
        <taxon>Fungi</taxon>
        <taxon>Dikarya</taxon>
        <taxon>Ascomycota</taxon>
        <taxon>Pezizomycotina</taxon>
        <taxon>Leotiomycetes</taxon>
        <taxon>Helotiales</taxon>
        <taxon>Drepanopezizaceae</taxon>
        <taxon>Drepanopeziza</taxon>
    </lineage>
</organism>
<evidence type="ECO:0000256" key="1">
    <source>
        <dbReference type="SAM" id="MobiDB-lite"/>
    </source>
</evidence>
<evidence type="ECO:0000313" key="3">
    <source>
        <dbReference type="Proteomes" id="UP000006753"/>
    </source>
</evidence>
<keyword evidence="3" id="KW-1185">Reference proteome</keyword>
<protein>
    <submittedName>
        <fullName evidence="2">Uncharacterized protein</fullName>
    </submittedName>
</protein>
<dbReference type="HOGENOM" id="CLU_628621_0_0_1"/>
<dbReference type="EMBL" id="JH921430">
    <property type="protein sequence ID" value="EKD19982.1"/>
    <property type="molecule type" value="Genomic_DNA"/>
</dbReference>
<dbReference type="InParanoid" id="K1X4H8"/>
<feature type="compositionally biased region" description="Low complexity" evidence="1">
    <location>
        <begin position="131"/>
        <end position="147"/>
    </location>
</feature>
<dbReference type="OrthoDB" id="10330037at2759"/>
<gene>
    <name evidence="2" type="ORF">MBM_01934</name>
</gene>
<proteinExistence type="predicted"/>
<reference evidence="2 3" key="1">
    <citation type="journal article" date="2012" name="BMC Genomics">
        <title>Sequencing the genome of Marssonina brunnea reveals fungus-poplar co-evolution.</title>
        <authorList>
            <person name="Zhu S."/>
            <person name="Cao Y.-Z."/>
            <person name="Jiang C."/>
            <person name="Tan B.-Y."/>
            <person name="Wang Z."/>
            <person name="Feng S."/>
            <person name="Zhang L."/>
            <person name="Su X.-H."/>
            <person name="Brejova B."/>
            <person name="Vinar T."/>
            <person name="Xu M."/>
            <person name="Wang M.-X."/>
            <person name="Zhang S.-G."/>
            <person name="Huang M.-R."/>
            <person name="Wu R."/>
            <person name="Zhou Y."/>
        </authorList>
    </citation>
    <scope>NUCLEOTIDE SEQUENCE [LARGE SCALE GENOMIC DNA]</scope>
    <source>
        <strain evidence="2 3">MB_m1</strain>
    </source>
</reference>
<dbReference type="Proteomes" id="UP000006753">
    <property type="component" value="Unassembled WGS sequence"/>
</dbReference>
<dbReference type="GeneID" id="18757869"/>
<feature type="compositionally biased region" description="Basic residues" evidence="1">
    <location>
        <begin position="165"/>
        <end position="177"/>
    </location>
</feature>
<feature type="compositionally biased region" description="Polar residues" evidence="1">
    <location>
        <begin position="238"/>
        <end position="256"/>
    </location>
</feature>
<accession>K1X4H8</accession>
<evidence type="ECO:0000313" key="2">
    <source>
        <dbReference type="EMBL" id="EKD19982.1"/>
    </source>
</evidence>
<name>K1X4H8_MARBU</name>
<dbReference type="KEGG" id="mbe:MBM_01934"/>
<feature type="region of interest" description="Disordered" evidence="1">
    <location>
        <begin position="120"/>
        <end position="190"/>
    </location>
</feature>
<sequence length="436" mass="47618">MAEQESENIPHGLAGIAEPTIVAVRRFKHKVLPSSILISKYRPKTYGYLHCLTSIAKSHPPRRLLGSLSWCPSFCTKRSFEDFCYTPSTHLPKSSDHLTEVAPIFSTALLLTFQTAKRRKKTSSYDRDRSAAVVSGSATAGSVSGLAPPSTPTRSGSLRESTKILVKKKPSPSRRPHTPPNSSPNTLCSGGCGEVVPISSLDAVTGSHTPPSTPKTTSFREVSKLPFGELLATPPQTPQAFTLETPTPHNPNQNQLLDFLNTPREASPSLKPSITLETPPPQSQNQDQRFDILKTPTKTTPSLKSSTQPSPATPTSLGSHASNAFHITAYHPNAAINEEVEAGEKAVFGTKHRELSALELSREKRKIMVRKLSYGLSDTVRDIVKKAALNEEERELEGELARGYGLGIWKNKEVDAEKLVTAHFDKMSLWFAGQKL</sequence>
<dbReference type="RefSeq" id="XP_007289823.1">
    <property type="nucleotide sequence ID" value="XM_007289761.1"/>
</dbReference>
<feature type="compositionally biased region" description="Low complexity" evidence="1">
    <location>
        <begin position="293"/>
        <end position="316"/>
    </location>
</feature>